<dbReference type="PANTHER" id="PTHR11538:SF41">
    <property type="entry name" value="PHENYLALANINE--TRNA LIGASE, MITOCHONDRIAL"/>
    <property type="match status" value="1"/>
</dbReference>
<evidence type="ECO:0000256" key="4">
    <source>
        <dbReference type="ARBA" id="ARBA00022490"/>
    </source>
</evidence>
<evidence type="ECO:0000256" key="2">
    <source>
        <dbReference type="ARBA" id="ARBA00010207"/>
    </source>
</evidence>
<keyword evidence="5 13" id="KW-0436">Ligase</keyword>
<dbReference type="InterPro" id="IPR004188">
    <property type="entry name" value="Phe-tRNA_ligase_II_N"/>
</dbReference>
<dbReference type="Pfam" id="PF01409">
    <property type="entry name" value="tRNA-synt_2d"/>
    <property type="match status" value="1"/>
</dbReference>
<keyword evidence="7 13" id="KW-0547">Nucleotide-binding</keyword>
<evidence type="ECO:0000256" key="11">
    <source>
        <dbReference type="ARBA" id="ARBA00023146"/>
    </source>
</evidence>
<evidence type="ECO:0000256" key="7">
    <source>
        <dbReference type="ARBA" id="ARBA00022741"/>
    </source>
</evidence>
<accession>A0ABY5DJB3</accession>
<proteinExistence type="inferred from homology"/>
<dbReference type="InterPro" id="IPR006195">
    <property type="entry name" value="aa-tRNA-synth_II"/>
</dbReference>
<name>A0ABY5DJB3_9GAMM</name>
<evidence type="ECO:0000256" key="12">
    <source>
        <dbReference type="ARBA" id="ARBA00049255"/>
    </source>
</evidence>
<evidence type="ECO:0000313" key="16">
    <source>
        <dbReference type="Proteomes" id="UP001055955"/>
    </source>
</evidence>
<dbReference type="GO" id="GO:0004826">
    <property type="term" value="F:phenylalanine-tRNA ligase activity"/>
    <property type="evidence" value="ECO:0007669"/>
    <property type="project" value="UniProtKB-EC"/>
</dbReference>
<keyword evidence="11 13" id="KW-0030">Aminoacyl-tRNA synthetase</keyword>
<keyword evidence="4 13" id="KW-0963">Cytoplasm</keyword>
<evidence type="ECO:0000313" key="15">
    <source>
        <dbReference type="EMBL" id="UTC24113.1"/>
    </source>
</evidence>
<keyword evidence="8 13" id="KW-0067">ATP-binding</keyword>
<protein>
    <recommendedName>
        <fullName evidence="13">Phenylalanine--tRNA ligase alpha subunit</fullName>
        <ecNumber evidence="13">6.1.1.20</ecNumber>
    </recommendedName>
    <alternativeName>
        <fullName evidence="13">Phenylalanyl-tRNA synthetase alpha subunit</fullName>
        <shortName evidence="13">PheRS</shortName>
    </alternativeName>
</protein>
<dbReference type="InterPro" id="IPR002319">
    <property type="entry name" value="Phenylalanyl-tRNA_Synthase"/>
</dbReference>
<dbReference type="InterPro" id="IPR022911">
    <property type="entry name" value="Phe_tRNA_ligase_alpha1_bac"/>
</dbReference>
<evidence type="ECO:0000256" key="8">
    <source>
        <dbReference type="ARBA" id="ARBA00022840"/>
    </source>
</evidence>
<comment type="similarity">
    <text evidence="2 13">Belongs to the class-II aminoacyl-tRNA synthetase family. Phe-tRNA synthetase alpha subunit type 1 subfamily.</text>
</comment>
<keyword evidence="10 13" id="KW-0648">Protein biosynthesis</keyword>
<keyword evidence="6 13" id="KW-0479">Metal-binding</keyword>
<evidence type="ECO:0000256" key="6">
    <source>
        <dbReference type="ARBA" id="ARBA00022723"/>
    </source>
</evidence>
<dbReference type="PROSITE" id="PS50862">
    <property type="entry name" value="AA_TRNA_LIGASE_II"/>
    <property type="match status" value="1"/>
</dbReference>
<dbReference type="EC" id="6.1.1.20" evidence="13"/>
<dbReference type="RefSeq" id="WP_258567897.1">
    <property type="nucleotide sequence ID" value="NZ_CP092900.1"/>
</dbReference>
<feature type="domain" description="Aminoacyl-transfer RNA synthetases class-II family profile" evidence="14">
    <location>
        <begin position="117"/>
        <end position="318"/>
    </location>
</feature>
<dbReference type="PANTHER" id="PTHR11538">
    <property type="entry name" value="PHENYLALANYL-TRNA SYNTHETASE"/>
    <property type="match status" value="1"/>
</dbReference>
<dbReference type="InterPro" id="IPR004529">
    <property type="entry name" value="Phe-tRNA-synth_IIc_asu"/>
</dbReference>
<evidence type="ECO:0000259" key="14">
    <source>
        <dbReference type="PROSITE" id="PS50862"/>
    </source>
</evidence>
<dbReference type="InterPro" id="IPR045864">
    <property type="entry name" value="aa-tRNA-synth_II/BPL/LPL"/>
</dbReference>
<dbReference type="NCBIfam" id="TIGR00468">
    <property type="entry name" value="pheS"/>
    <property type="match status" value="1"/>
</dbReference>
<feature type="binding site" evidence="13">
    <location>
        <position position="254"/>
    </location>
    <ligand>
        <name>Mg(2+)</name>
        <dbReference type="ChEBI" id="CHEBI:18420"/>
        <note>shared with beta subunit</note>
    </ligand>
</feature>
<keyword evidence="16" id="KW-1185">Reference proteome</keyword>
<dbReference type="Pfam" id="PF02912">
    <property type="entry name" value="Phe_tRNA-synt_N"/>
    <property type="match status" value="1"/>
</dbReference>
<dbReference type="SUPFAM" id="SSF46589">
    <property type="entry name" value="tRNA-binding arm"/>
    <property type="match status" value="1"/>
</dbReference>
<dbReference type="Gene3D" id="3.30.930.10">
    <property type="entry name" value="Bira Bifunctional Protein, Domain 2"/>
    <property type="match status" value="1"/>
</dbReference>
<evidence type="ECO:0000256" key="5">
    <source>
        <dbReference type="ARBA" id="ARBA00022598"/>
    </source>
</evidence>
<evidence type="ECO:0000256" key="1">
    <source>
        <dbReference type="ARBA" id="ARBA00004496"/>
    </source>
</evidence>
<dbReference type="CDD" id="cd00496">
    <property type="entry name" value="PheRS_alpha_core"/>
    <property type="match status" value="1"/>
</dbReference>
<comment type="catalytic activity">
    <reaction evidence="12 13">
        <text>tRNA(Phe) + L-phenylalanine + ATP = L-phenylalanyl-tRNA(Phe) + AMP + diphosphate + H(+)</text>
        <dbReference type="Rhea" id="RHEA:19413"/>
        <dbReference type="Rhea" id="RHEA-COMP:9668"/>
        <dbReference type="Rhea" id="RHEA-COMP:9699"/>
        <dbReference type="ChEBI" id="CHEBI:15378"/>
        <dbReference type="ChEBI" id="CHEBI:30616"/>
        <dbReference type="ChEBI" id="CHEBI:33019"/>
        <dbReference type="ChEBI" id="CHEBI:58095"/>
        <dbReference type="ChEBI" id="CHEBI:78442"/>
        <dbReference type="ChEBI" id="CHEBI:78531"/>
        <dbReference type="ChEBI" id="CHEBI:456215"/>
        <dbReference type="EC" id="6.1.1.20"/>
    </reaction>
</comment>
<organism evidence="15 16">
    <name type="scientific">Candidatus Comchoanobacter bicostacola</name>
    <dbReference type="NCBI Taxonomy" id="2919598"/>
    <lineage>
        <taxon>Bacteria</taxon>
        <taxon>Pseudomonadati</taxon>
        <taxon>Pseudomonadota</taxon>
        <taxon>Gammaproteobacteria</taxon>
        <taxon>Candidatus Comchoanobacterales</taxon>
        <taxon>Candidatus Comchoanobacteraceae</taxon>
        <taxon>Candidatus Comchoanobacter</taxon>
    </lineage>
</organism>
<reference evidence="15 16" key="1">
    <citation type="journal article" date="2022" name="Nat. Microbiol.">
        <title>The microbiome of a bacterivorous marine choanoflagellate contains a resource-demanding obligate bacterial associate.</title>
        <authorList>
            <person name="Needham D.M."/>
            <person name="Poirier C."/>
            <person name="Bachy C."/>
            <person name="George E.E."/>
            <person name="Wilken S."/>
            <person name="Yung C.C.M."/>
            <person name="Limardo A.J."/>
            <person name="Morando M."/>
            <person name="Sudek L."/>
            <person name="Malmstrom R.R."/>
            <person name="Keeling P.J."/>
            <person name="Santoro A.E."/>
            <person name="Worden A.Z."/>
        </authorList>
    </citation>
    <scope>NUCLEOTIDE SEQUENCE [LARGE SCALE GENOMIC DNA]</scope>
    <source>
        <strain evidence="15 16">Comchoano-1</strain>
    </source>
</reference>
<dbReference type="SUPFAM" id="SSF55681">
    <property type="entry name" value="Class II aaRS and biotin synthetases"/>
    <property type="match status" value="1"/>
</dbReference>
<dbReference type="Proteomes" id="UP001055955">
    <property type="component" value="Chromosome"/>
</dbReference>
<dbReference type="EMBL" id="CP092900">
    <property type="protein sequence ID" value="UTC24113.1"/>
    <property type="molecule type" value="Genomic_DNA"/>
</dbReference>
<evidence type="ECO:0000256" key="3">
    <source>
        <dbReference type="ARBA" id="ARBA00011209"/>
    </source>
</evidence>
<comment type="cofactor">
    <cofactor evidence="13">
        <name>Mg(2+)</name>
        <dbReference type="ChEBI" id="CHEBI:18420"/>
    </cofactor>
    <text evidence="13">Binds 2 magnesium ions per tetramer.</text>
</comment>
<dbReference type="InterPro" id="IPR010978">
    <property type="entry name" value="tRNA-bd_arm"/>
</dbReference>
<comment type="subunit">
    <text evidence="3 13">Tetramer of two alpha and two beta subunits.</text>
</comment>
<sequence length="331" mass="37747">MNNLLQLCQEEVDALHTAGNLTPHTIDQVKSKYLGKQSELSKQYQGMRDLAPDQRKDAGKQLNIVRQGLESIIKEAYILAEQTEINAELAQALDVTAKGRPLPEGSLHPLTHAYNEINKIFTQMGFSVVTGPEVEDAYHNFYALNFPENHPAITMHDTFHLTEEDRLLRTHTSTVQVHAMKKLQAPFRIATPGRVYRCDHDATHSPMFNQVECMVVSENCSFANVKWLLLKFCETYLGKELAYRFRPSFFPFTEPSAELDIKWGDQWMELAGCGMVHPNVLKEAGIDHNKYRGFAFGVGIDRLAMLKYNISDLRVLYENHVEFLKQFNASL</sequence>
<dbReference type="HAMAP" id="MF_00281">
    <property type="entry name" value="Phe_tRNA_synth_alpha1"/>
    <property type="match status" value="1"/>
</dbReference>
<evidence type="ECO:0000256" key="10">
    <source>
        <dbReference type="ARBA" id="ARBA00022917"/>
    </source>
</evidence>
<evidence type="ECO:0000256" key="9">
    <source>
        <dbReference type="ARBA" id="ARBA00022842"/>
    </source>
</evidence>
<keyword evidence="9 13" id="KW-0460">Magnesium</keyword>
<comment type="subcellular location">
    <subcellularLocation>
        <location evidence="1 13">Cytoplasm</location>
    </subcellularLocation>
</comment>
<gene>
    <name evidence="13 15" type="primary">pheS</name>
    <name evidence="15" type="ORF">MMH89_02590</name>
</gene>
<evidence type="ECO:0000256" key="13">
    <source>
        <dbReference type="HAMAP-Rule" id="MF_00281"/>
    </source>
</evidence>